<sequence>MIIGITGASGAGKSIASEIFNENGFYVIDLDKTAHGIYETSKECVGEVAKAFGKNILDADGRIVRKKLGEIVFADKEKLNILNKITHKYILEEVYAEMDGRKNVILDAPLLFETGLDKKCDITLGILSADSLKSARIEKRDSVSEIYAKNRLARQNGDGFFEENCTFCIRNDGGIDEFKDKIRLFIKNEVNKK</sequence>
<comment type="similarity">
    <text evidence="3">Belongs to the CoaE family.</text>
</comment>
<keyword evidence="2 3" id="KW-0067">ATP-binding</keyword>
<name>A0A926FBG6_9FIRM</name>
<dbReference type="CDD" id="cd02022">
    <property type="entry name" value="DPCK"/>
    <property type="match status" value="1"/>
</dbReference>
<comment type="function">
    <text evidence="3">Catalyzes the phosphorylation of the 3'-hydroxyl group of dephosphocoenzyme A to form coenzyme A.</text>
</comment>
<comment type="subcellular location">
    <subcellularLocation>
        <location evidence="3">Cytoplasm</location>
    </subcellularLocation>
</comment>
<dbReference type="GO" id="GO:0005737">
    <property type="term" value="C:cytoplasm"/>
    <property type="evidence" value="ECO:0007669"/>
    <property type="project" value="UniProtKB-SubCell"/>
</dbReference>
<dbReference type="RefSeq" id="WP_262431740.1">
    <property type="nucleotide sequence ID" value="NZ_JACRTE010000004.1"/>
</dbReference>
<dbReference type="Proteomes" id="UP000647416">
    <property type="component" value="Unassembled WGS sequence"/>
</dbReference>
<reference evidence="5" key="1">
    <citation type="submission" date="2020-08" db="EMBL/GenBank/DDBJ databases">
        <title>Genome public.</title>
        <authorList>
            <person name="Liu C."/>
            <person name="Sun Q."/>
        </authorList>
    </citation>
    <scope>NUCLEOTIDE SEQUENCE</scope>
    <source>
        <strain evidence="5">NSJ-50</strain>
    </source>
</reference>
<keyword evidence="1 3" id="KW-0547">Nucleotide-binding</keyword>
<dbReference type="NCBIfam" id="TIGR00152">
    <property type="entry name" value="dephospho-CoA kinase"/>
    <property type="match status" value="1"/>
</dbReference>
<comment type="catalytic activity">
    <reaction evidence="3">
        <text>3'-dephospho-CoA + ATP = ADP + CoA + H(+)</text>
        <dbReference type="Rhea" id="RHEA:18245"/>
        <dbReference type="ChEBI" id="CHEBI:15378"/>
        <dbReference type="ChEBI" id="CHEBI:30616"/>
        <dbReference type="ChEBI" id="CHEBI:57287"/>
        <dbReference type="ChEBI" id="CHEBI:57328"/>
        <dbReference type="ChEBI" id="CHEBI:456216"/>
        <dbReference type="EC" id="2.7.1.24"/>
    </reaction>
</comment>
<evidence type="ECO:0000256" key="1">
    <source>
        <dbReference type="ARBA" id="ARBA00022741"/>
    </source>
</evidence>
<dbReference type="GO" id="GO:0015937">
    <property type="term" value="P:coenzyme A biosynthetic process"/>
    <property type="evidence" value="ECO:0007669"/>
    <property type="project" value="UniProtKB-UniRule"/>
</dbReference>
<dbReference type="InterPro" id="IPR001977">
    <property type="entry name" value="Depp_CoAkinase"/>
</dbReference>
<dbReference type="PROSITE" id="PS51219">
    <property type="entry name" value="DPCK"/>
    <property type="match status" value="1"/>
</dbReference>
<dbReference type="Gene3D" id="3.40.50.300">
    <property type="entry name" value="P-loop containing nucleotide triphosphate hydrolases"/>
    <property type="match status" value="1"/>
</dbReference>
<keyword evidence="3" id="KW-0173">Coenzyme A biosynthesis</keyword>
<evidence type="ECO:0000256" key="4">
    <source>
        <dbReference type="NCBIfam" id="TIGR00152"/>
    </source>
</evidence>
<gene>
    <name evidence="3" type="primary">coaE</name>
    <name evidence="5" type="ORF">H8706_04975</name>
</gene>
<dbReference type="EMBL" id="JACRTE010000004">
    <property type="protein sequence ID" value="MBC8596222.1"/>
    <property type="molecule type" value="Genomic_DNA"/>
</dbReference>
<accession>A0A926FBG6</accession>
<dbReference type="SUPFAM" id="SSF52540">
    <property type="entry name" value="P-loop containing nucleoside triphosphate hydrolases"/>
    <property type="match status" value="1"/>
</dbReference>
<evidence type="ECO:0000313" key="5">
    <source>
        <dbReference type="EMBL" id="MBC8596222.1"/>
    </source>
</evidence>
<proteinExistence type="inferred from homology"/>
<keyword evidence="6" id="KW-1185">Reference proteome</keyword>
<dbReference type="PANTHER" id="PTHR10695:SF46">
    <property type="entry name" value="BIFUNCTIONAL COENZYME A SYNTHASE-RELATED"/>
    <property type="match status" value="1"/>
</dbReference>
<keyword evidence="3 5" id="KW-0418">Kinase</keyword>
<comment type="pathway">
    <text evidence="3">Cofactor biosynthesis; coenzyme A biosynthesis; CoA from (R)-pantothenate: step 5/5.</text>
</comment>
<dbReference type="AlphaFoldDB" id="A0A926FBG6"/>
<evidence type="ECO:0000256" key="2">
    <source>
        <dbReference type="ARBA" id="ARBA00022840"/>
    </source>
</evidence>
<dbReference type="GO" id="GO:0005524">
    <property type="term" value="F:ATP binding"/>
    <property type="evidence" value="ECO:0007669"/>
    <property type="project" value="UniProtKB-UniRule"/>
</dbReference>
<organism evidence="5 6">
    <name type="scientific">Qingrenia yutianensis</name>
    <dbReference type="NCBI Taxonomy" id="2763676"/>
    <lineage>
        <taxon>Bacteria</taxon>
        <taxon>Bacillati</taxon>
        <taxon>Bacillota</taxon>
        <taxon>Clostridia</taxon>
        <taxon>Eubacteriales</taxon>
        <taxon>Oscillospiraceae</taxon>
        <taxon>Qingrenia</taxon>
    </lineage>
</organism>
<dbReference type="GO" id="GO:0004140">
    <property type="term" value="F:dephospho-CoA kinase activity"/>
    <property type="evidence" value="ECO:0007669"/>
    <property type="project" value="UniProtKB-UniRule"/>
</dbReference>
<comment type="caution">
    <text evidence="5">The sequence shown here is derived from an EMBL/GenBank/DDBJ whole genome shotgun (WGS) entry which is preliminary data.</text>
</comment>
<feature type="binding site" evidence="3">
    <location>
        <begin position="10"/>
        <end position="15"/>
    </location>
    <ligand>
        <name>ATP</name>
        <dbReference type="ChEBI" id="CHEBI:30616"/>
    </ligand>
</feature>
<dbReference type="Pfam" id="PF01121">
    <property type="entry name" value="CoaE"/>
    <property type="match status" value="1"/>
</dbReference>
<dbReference type="InterPro" id="IPR027417">
    <property type="entry name" value="P-loop_NTPase"/>
</dbReference>
<protein>
    <recommendedName>
        <fullName evidence="3 4">Dephospho-CoA kinase</fullName>
        <ecNumber evidence="3 4">2.7.1.24</ecNumber>
    </recommendedName>
    <alternativeName>
        <fullName evidence="3">Dephosphocoenzyme A kinase</fullName>
    </alternativeName>
</protein>
<keyword evidence="3 5" id="KW-0808">Transferase</keyword>
<dbReference type="EC" id="2.7.1.24" evidence="3 4"/>
<dbReference type="PANTHER" id="PTHR10695">
    <property type="entry name" value="DEPHOSPHO-COA KINASE-RELATED"/>
    <property type="match status" value="1"/>
</dbReference>
<evidence type="ECO:0000256" key="3">
    <source>
        <dbReference type="HAMAP-Rule" id="MF_00376"/>
    </source>
</evidence>
<dbReference type="HAMAP" id="MF_00376">
    <property type="entry name" value="Dephospho_CoA_kinase"/>
    <property type="match status" value="1"/>
</dbReference>
<evidence type="ECO:0000313" key="6">
    <source>
        <dbReference type="Proteomes" id="UP000647416"/>
    </source>
</evidence>
<keyword evidence="3" id="KW-0963">Cytoplasm</keyword>